<dbReference type="Gene3D" id="3.55.40.10">
    <property type="entry name" value="minor pseudopilin epsh domain"/>
    <property type="match status" value="1"/>
</dbReference>
<evidence type="ECO:0000256" key="9">
    <source>
        <dbReference type="ARBA" id="ARBA00025772"/>
    </source>
</evidence>
<accession>A0AAW7DPL5</accession>
<dbReference type="GO" id="GO:0015627">
    <property type="term" value="C:type II protein secretion system complex"/>
    <property type="evidence" value="ECO:0007669"/>
    <property type="project" value="InterPro"/>
</dbReference>
<comment type="similarity">
    <text evidence="9">Belongs to the GSP H family.</text>
</comment>
<keyword evidence="4" id="KW-0488">Methylation</keyword>
<organism evidence="13 14">
    <name type="scientific">Thiopseudomonas alkaliphila</name>
    <dbReference type="NCBI Taxonomy" id="1697053"/>
    <lineage>
        <taxon>Bacteria</taxon>
        <taxon>Pseudomonadati</taxon>
        <taxon>Pseudomonadota</taxon>
        <taxon>Gammaproteobacteria</taxon>
        <taxon>Pseudomonadales</taxon>
        <taxon>Pseudomonadaceae</taxon>
        <taxon>Thiopseudomonas</taxon>
    </lineage>
</organism>
<dbReference type="Pfam" id="PF12019">
    <property type="entry name" value="GspH"/>
    <property type="match status" value="1"/>
</dbReference>
<dbReference type="GO" id="GO:0015628">
    <property type="term" value="P:protein secretion by the type II secretion system"/>
    <property type="evidence" value="ECO:0007669"/>
    <property type="project" value="InterPro"/>
</dbReference>
<protein>
    <recommendedName>
        <fullName evidence="2">Type II secretion system protein H</fullName>
    </recommendedName>
    <alternativeName>
        <fullName evidence="10">General secretion pathway protein H</fullName>
    </alternativeName>
</protein>
<evidence type="ECO:0000256" key="3">
    <source>
        <dbReference type="ARBA" id="ARBA00022475"/>
    </source>
</evidence>
<dbReference type="GO" id="GO:0005886">
    <property type="term" value="C:plasma membrane"/>
    <property type="evidence" value="ECO:0007669"/>
    <property type="project" value="UniProtKB-SubCell"/>
</dbReference>
<reference evidence="13" key="1">
    <citation type="submission" date="2020-06" db="EMBL/GenBank/DDBJ databases">
        <authorList>
            <person name="Dong N."/>
        </authorList>
    </citation>
    <scope>NUCLEOTIDE SEQUENCE</scope>
    <source>
        <strain evidence="13">DF46-2-2</strain>
    </source>
</reference>
<feature type="transmembrane region" description="Helical" evidence="11">
    <location>
        <begin position="12"/>
        <end position="33"/>
    </location>
</feature>
<evidence type="ECO:0000256" key="8">
    <source>
        <dbReference type="ARBA" id="ARBA00023136"/>
    </source>
</evidence>
<dbReference type="Proteomes" id="UP001173465">
    <property type="component" value="Unassembled WGS sequence"/>
</dbReference>
<dbReference type="SUPFAM" id="SSF54523">
    <property type="entry name" value="Pili subunits"/>
    <property type="match status" value="1"/>
</dbReference>
<evidence type="ECO:0000313" key="13">
    <source>
        <dbReference type="EMBL" id="MDM1695930.1"/>
    </source>
</evidence>
<dbReference type="InterPro" id="IPR012902">
    <property type="entry name" value="N_methyl_site"/>
</dbReference>
<keyword evidence="7 11" id="KW-1133">Transmembrane helix</keyword>
<evidence type="ECO:0000256" key="4">
    <source>
        <dbReference type="ARBA" id="ARBA00022481"/>
    </source>
</evidence>
<feature type="domain" description="General secretion pathway GspH" evidence="12">
    <location>
        <begin position="46"/>
        <end position="144"/>
    </location>
</feature>
<evidence type="ECO:0000256" key="10">
    <source>
        <dbReference type="ARBA" id="ARBA00030775"/>
    </source>
</evidence>
<dbReference type="Pfam" id="PF07963">
    <property type="entry name" value="N_methyl"/>
    <property type="match status" value="1"/>
</dbReference>
<evidence type="ECO:0000256" key="11">
    <source>
        <dbReference type="SAM" id="Phobius"/>
    </source>
</evidence>
<dbReference type="EMBL" id="JACANB010000002">
    <property type="protein sequence ID" value="MDM1695930.1"/>
    <property type="molecule type" value="Genomic_DNA"/>
</dbReference>
<evidence type="ECO:0000259" key="12">
    <source>
        <dbReference type="Pfam" id="PF12019"/>
    </source>
</evidence>
<evidence type="ECO:0000256" key="1">
    <source>
        <dbReference type="ARBA" id="ARBA00004377"/>
    </source>
</evidence>
<evidence type="ECO:0000256" key="6">
    <source>
        <dbReference type="ARBA" id="ARBA00022692"/>
    </source>
</evidence>
<evidence type="ECO:0000313" key="14">
    <source>
        <dbReference type="Proteomes" id="UP001173465"/>
    </source>
</evidence>
<keyword evidence="6 11" id="KW-0812">Transmembrane</keyword>
<sequence length="155" mass="16135">MSRASKEYGFTIVELMVTLAVAAILASVALPSFQNISRSNAVRATTNELISTINTARQQSLSLRSEVQVVPAGGGWGAGWRINFTDAGAGDSAAFTVRNGVVVDKTGGGDLVFRERGGLGSGAGSVFTVSHTESASICRAFSVNFFGKVTLEECP</sequence>
<evidence type="ECO:0000256" key="7">
    <source>
        <dbReference type="ARBA" id="ARBA00022989"/>
    </source>
</evidence>
<reference evidence="13" key="2">
    <citation type="journal article" date="2022" name="Sci. Total Environ.">
        <title>Prevalence, transmission, and molecular epidemiology of tet(X)-positive bacteria among humans, animals, and environmental niches in China: An epidemiological, and genomic-based study.</title>
        <authorList>
            <person name="Dong N."/>
            <person name="Zeng Y."/>
            <person name="Cai C."/>
            <person name="Sun C."/>
            <person name="Lu J."/>
            <person name="Liu C."/>
            <person name="Zhou H."/>
            <person name="Sun Q."/>
            <person name="Shu L."/>
            <person name="Wang H."/>
            <person name="Wang Y."/>
            <person name="Wang S."/>
            <person name="Wu C."/>
            <person name="Chan E.W."/>
            <person name="Chen G."/>
            <person name="Shen Z."/>
            <person name="Chen S."/>
            <person name="Zhang R."/>
        </authorList>
    </citation>
    <scope>NUCLEOTIDE SEQUENCE</scope>
    <source>
        <strain evidence="13">DF46-2-2</strain>
    </source>
</reference>
<keyword evidence="3" id="KW-1003">Cell membrane</keyword>
<dbReference type="InterPro" id="IPR045584">
    <property type="entry name" value="Pilin-like"/>
</dbReference>
<dbReference type="InterPro" id="IPR022346">
    <property type="entry name" value="T2SS_GspH"/>
</dbReference>
<name>A0AAW7DPL5_9GAMM</name>
<dbReference type="RefSeq" id="WP_286593371.1">
    <property type="nucleotide sequence ID" value="NZ_JACANB010000002.1"/>
</dbReference>
<comment type="caution">
    <text evidence="13">The sequence shown here is derived from an EMBL/GenBank/DDBJ whole genome shotgun (WGS) entry which is preliminary data.</text>
</comment>
<keyword evidence="5" id="KW-0997">Cell inner membrane</keyword>
<comment type="subcellular location">
    <subcellularLocation>
        <location evidence="1">Cell inner membrane</location>
        <topology evidence="1">Single-pass membrane protein</topology>
    </subcellularLocation>
</comment>
<gene>
    <name evidence="13" type="ORF">HX099_04515</name>
</gene>
<proteinExistence type="inferred from homology"/>
<dbReference type="NCBIfam" id="TIGR02532">
    <property type="entry name" value="IV_pilin_GFxxxE"/>
    <property type="match status" value="1"/>
</dbReference>
<dbReference type="AlphaFoldDB" id="A0AAW7DPL5"/>
<evidence type="ECO:0000256" key="2">
    <source>
        <dbReference type="ARBA" id="ARBA00021549"/>
    </source>
</evidence>
<keyword evidence="8 11" id="KW-0472">Membrane</keyword>
<evidence type="ECO:0000256" key="5">
    <source>
        <dbReference type="ARBA" id="ARBA00022519"/>
    </source>
</evidence>